<dbReference type="PANTHER" id="PTHR37984:SF5">
    <property type="entry name" value="PROTEIN NYNRIN-LIKE"/>
    <property type="match status" value="1"/>
</dbReference>
<dbReference type="InterPro" id="IPR043502">
    <property type="entry name" value="DNA/RNA_pol_sf"/>
</dbReference>
<feature type="non-terminal residue" evidence="9">
    <location>
        <position position="631"/>
    </location>
</feature>
<accession>A0ABQ0L4H7</accession>
<evidence type="ECO:0000256" key="3">
    <source>
        <dbReference type="ARBA" id="ARBA00022722"/>
    </source>
</evidence>
<protein>
    <submittedName>
        <fullName evidence="9">Retrotransposon-like family member</fullName>
    </submittedName>
</protein>
<evidence type="ECO:0000313" key="10">
    <source>
        <dbReference type="Proteomes" id="UP000815677"/>
    </source>
</evidence>
<dbReference type="Gene3D" id="3.30.420.10">
    <property type="entry name" value="Ribonuclease H-like superfamily/Ribonuclease H"/>
    <property type="match status" value="1"/>
</dbReference>
<dbReference type="PANTHER" id="PTHR37984">
    <property type="entry name" value="PROTEIN CBG26694"/>
    <property type="match status" value="1"/>
</dbReference>
<feature type="non-terminal residue" evidence="9">
    <location>
        <position position="1"/>
    </location>
</feature>
<proteinExistence type="predicted"/>
<sequence>IAYASKRTSDAEERYGPQVLELASVKFALDKFSGMIWGQPVVLETDCSAVRDVLLNPKLNIAHARWRDGIMGYTIVGVKHIKGTSNAAADALSRRGECRERCSGDGSEWSVDAGWEARSGLVNDVFAIQRVEDLAQLRARFAADVMFRDVVDAMLEMPTADEARARKLGHVTAEYFVEDGKLWKLGGGTRGRVVTRRECITQEEARALALATHKSGGHFGRDSIKLALMETVWCPGLDRLILAAIRSCGECRAFGPSHIHARLQPITRRRPFELLVGDYLKLPKGKGGYHTAFLAMDTCSTNVWGFKFKTHGSAKTTNDSLDEIFNLFMPSDVYMHDQGSHFKNAETAAFCKRWGTRQHMVAAYSPWINGLVEGTNKILLYVLARLCAPDAGEDEWNAAAWDRLPSSWPVHFDQAIRILNWRILPTIKYAPREILLGLDGSRKVPMEEAEKLLRPEDAETHMAHVAQMRLDGYAVRVEYATGRKAAFDRRLMADRPGELVFVEGDLVQRRNQDADNKLSAHSKMVYEWGGPYRVVKRALNSYRIAALDGSEVAGWVNTRHLRPYGLDDEEKREREMREFGAELDALAGVRLGDGFLGRDADGFLGGDADVATSVGGTCDGVDASEEGGAGA</sequence>
<gene>
    <name evidence="9" type="ORF">MCHLO_03448</name>
</gene>
<dbReference type="EMBL" id="DF841932">
    <property type="protein sequence ID" value="GAT45897.1"/>
    <property type="molecule type" value="Genomic_DNA"/>
</dbReference>
<keyword evidence="7" id="KW-0695">RNA-directed DNA polymerase</keyword>
<reference evidence="9" key="1">
    <citation type="submission" date="2014-09" db="EMBL/GenBank/DDBJ databases">
        <title>Genome sequence of the luminous mushroom Mycena chlorophos for searching fungal bioluminescence genes.</title>
        <authorList>
            <person name="Tanaka Y."/>
            <person name="Kasuga D."/>
            <person name="Oba Y."/>
            <person name="Hase S."/>
            <person name="Sato K."/>
            <person name="Oba Y."/>
            <person name="Sakakibara Y."/>
        </authorList>
    </citation>
    <scope>NUCLEOTIDE SEQUENCE</scope>
</reference>
<keyword evidence="5" id="KW-0378">Hydrolase</keyword>
<dbReference type="Gene3D" id="1.10.340.70">
    <property type="match status" value="1"/>
</dbReference>
<evidence type="ECO:0000256" key="7">
    <source>
        <dbReference type="ARBA" id="ARBA00022918"/>
    </source>
</evidence>
<dbReference type="Pfam" id="PF17921">
    <property type="entry name" value="Integrase_H2C2"/>
    <property type="match status" value="1"/>
</dbReference>
<keyword evidence="4" id="KW-0255">Endonuclease</keyword>
<evidence type="ECO:0000256" key="2">
    <source>
        <dbReference type="ARBA" id="ARBA00022695"/>
    </source>
</evidence>
<dbReference type="InterPro" id="IPR050951">
    <property type="entry name" value="Retrovirus_Pol_polyprotein"/>
</dbReference>
<dbReference type="SUPFAM" id="SSF53098">
    <property type="entry name" value="Ribonuclease H-like"/>
    <property type="match status" value="1"/>
</dbReference>
<dbReference type="InterPro" id="IPR001584">
    <property type="entry name" value="Integrase_cat-core"/>
</dbReference>
<evidence type="ECO:0000256" key="1">
    <source>
        <dbReference type="ARBA" id="ARBA00022679"/>
    </source>
</evidence>
<dbReference type="InterPro" id="IPR012337">
    <property type="entry name" value="RNaseH-like_sf"/>
</dbReference>
<dbReference type="Pfam" id="PF17917">
    <property type="entry name" value="RT_RNaseH"/>
    <property type="match status" value="1"/>
</dbReference>
<evidence type="ECO:0000256" key="5">
    <source>
        <dbReference type="ARBA" id="ARBA00022801"/>
    </source>
</evidence>
<keyword evidence="2" id="KW-0548">Nucleotidyltransferase</keyword>
<dbReference type="Pfam" id="PF00665">
    <property type="entry name" value="rve"/>
    <property type="match status" value="1"/>
</dbReference>
<name>A0ABQ0L4H7_MYCCL</name>
<dbReference type="Proteomes" id="UP000815677">
    <property type="component" value="Unassembled WGS sequence"/>
</dbReference>
<dbReference type="InterPro" id="IPR041588">
    <property type="entry name" value="Integrase_H2C2"/>
</dbReference>
<evidence type="ECO:0000259" key="8">
    <source>
        <dbReference type="PROSITE" id="PS50994"/>
    </source>
</evidence>
<evidence type="ECO:0000313" key="9">
    <source>
        <dbReference type="EMBL" id="GAT45897.1"/>
    </source>
</evidence>
<evidence type="ECO:0000256" key="6">
    <source>
        <dbReference type="ARBA" id="ARBA00022884"/>
    </source>
</evidence>
<keyword evidence="10" id="KW-1185">Reference proteome</keyword>
<evidence type="ECO:0000256" key="4">
    <source>
        <dbReference type="ARBA" id="ARBA00022759"/>
    </source>
</evidence>
<dbReference type="SUPFAM" id="SSF56672">
    <property type="entry name" value="DNA/RNA polymerases"/>
    <property type="match status" value="1"/>
</dbReference>
<keyword evidence="3" id="KW-0540">Nuclease</keyword>
<keyword evidence="1" id="KW-0808">Transferase</keyword>
<organism evidence="9 10">
    <name type="scientific">Mycena chlorophos</name>
    <name type="common">Agaric fungus</name>
    <name type="synonym">Agaricus chlorophos</name>
    <dbReference type="NCBI Taxonomy" id="658473"/>
    <lineage>
        <taxon>Eukaryota</taxon>
        <taxon>Fungi</taxon>
        <taxon>Dikarya</taxon>
        <taxon>Basidiomycota</taxon>
        <taxon>Agaricomycotina</taxon>
        <taxon>Agaricomycetes</taxon>
        <taxon>Agaricomycetidae</taxon>
        <taxon>Agaricales</taxon>
        <taxon>Marasmiineae</taxon>
        <taxon>Mycenaceae</taxon>
        <taxon>Mycena</taxon>
    </lineage>
</organism>
<keyword evidence="6" id="KW-0694">RNA-binding</keyword>
<dbReference type="InterPro" id="IPR036397">
    <property type="entry name" value="RNaseH_sf"/>
</dbReference>
<feature type="domain" description="Integrase catalytic" evidence="8">
    <location>
        <begin position="267"/>
        <end position="439"/>
    </location>
</feature>
<dbReference type="InterPro" id="IPR041373">
    <property type="entry name" value="RT_RNaseH"/>
</dbReference>
<dbReference type="PROSITE" id="PS50994">
    <property type="entry name" value="INTEGRASE"/>
    <property type="match status" value="1"/>
</dbReference>